<evidence type="ECO:0000313" key="1">
    <source>
        <dbReference type="EMBL" id="OLQ05994.1"/>
    </source>
</evidence>
<dbReference type="Proteomes" id="UP000186817">
    <property type="component" value="Unassembled WGS sequence"/>
</dbReference>
<dbReference type="EMBL" id="LSRX01000170">
    <property type="protein sequence ID" value="OLQ05994.1"/>
    <property type="molecule type" value="Genomic_DNA"/>
</dbReference>
<dbReference type="AlphaFoldDB" id="A0A1Q9EEX1"/>
<sequence length="90" mass="9891">MDTFDSRTALQIARPRLLTMQPWTRARGNTKGPGFPTPLEPCWGVSKQVATRRLQSSKVRKADSRSHFFALAPLLLSSGAPRVSERGLGA</sequence>
<comment type="caution">
    <text evidence="1">The sequence shown here is derived from an EMBL/GenBank/DDBJ whole genome shotgun (WGS) entry which is preliminary data.</text>
</comment>
<name>A0A1Q9EEX1_SYMMI</name>
<keyword evidence="2" id="KW-1185">Reference proteome</keyword>
<protein>
    <submittedName>
        <fullName evidence="1">Uncharacterized protein</fullName>
    </submittedName>
</protein>
<reference evidence="1 2" key="1">
    <citation type="submission" date="2016-02" db="EMBL/GenBank/DDBJ databases">
        <title>Genome analysis of coral dinoflagellate symbionts highlights evolutionary adaptations to a symbiotic lifestyle.</title>
        <authorList>
            <person name="Aranda M."/>
            <person name="Li Y."/>
            <person name="Liew Y.J."/>
            <person name="Baumgarten S."/>
            <person name="Simakov O."/>
            <person name="Wilson M."/>
            <person name="Piel J."/>
            <person name="Ashoor H."/>
            <person name="Bougouffa S."/>
            <person name="Bajic V.B."/>
            <person name="Ryu T."/>
            <person name="Ravasi T."/>
            <person name="Bayer T."/>
            <person name="Micklem G."/>
            <person name="Kim H."/>
            <person name="Bhak J."/>
            <person name="Lajeunesse T.C."/>
            <person name="Voolstra C.R."/>
        </authorList>
    </citation>
    <scope>NUCLEOTIDE SEQUENCE [LARGE SCALE GENOMIC DNA]</scope>
    <source>
        <strain evidence="1 2">CCMP2467</strain>
    </source>
</reference>
<evidence type="ECO:0000313" key="2">
    <source>
        <dbReference type="Proteomes" id="UP000186817"/>
    </source>
</evidence>
<organism evidence="1 2">
    <name type="scientific">Symbiodinium microadriaticum</name>
    <name type="common">Dinoflagellate</name>
    <name type="synonym">Zooxanthella microadriatica</name>
    <dbReference type="NCBI Taxonomy" id="2951"/>
    <lineage>
        <taxon>Eukaryota</taxon>
        <taxon>Sar</taxon>
        <taxon>Alveolata</taxon>
        <taxon>Dinophyceae</taxon>
        <taxon>Suessiales</taxon>
        <taxon>Symbiodiniaceae</taxon>
        <taxon>Symbiodinium</taxon>
    </lineage>
</organism>
<gene>
    <name evidence="1" type="ORF">AK812_SmicGene10732</name>
</gene>
<proteinExistence type="predicted"/>
<accession>A0A1Q9EEX1</accession>